<evidence type="ECO:0000259" key="3">
    <source>
        <dbReference type="Pfam" id="PF13966"/>
    </source>
</evidence>
<dbReference type="Pfam" id="PF00078">
    <property type="entry name" value="RVT_1"/>
    <property type="match status" value="1"/>
</dbReference>
<dbReference type="InterPro" id="IPR026960">
    <property type="entry name" value="RVT-Znf"/>
</dbReference>
<evidence type="ECO:0000313" key="4">
    <source>
        <dbReference type="EMBL" id="RVW41653.1"/>
    </source>
</evidence>
<name>A0A438E1T1_VITVI</name>
<feature type="transmembrane region" description="Helical" evidence="1">
    <location>
        <begin position="158"/>
        <end position="179"/>
    </location>
</feature>
<dbReference type="PANTHER" id="PTHR46890">
    <property type="entry name" value="NON-LTR RETROLELEMENT REVERSE TRANSCRIPTASE-LIKE PROTEIN-RELATED"/>
    <property type="match status" value="1"/>
</dbReference>
<dbReference type="InterPro" id="IPR052343">
    <property type="entry name" value="Retrotransposon-Effector_Assoc"/>
</dbReference>
<dbReference type="InterPro" id="IPR043502">
    <property type="entry name" value="DNA/RNA_pol_sf"/>
</dbReference>
<proteinExistence type="predicted"/>
<dbReference type="InterPro" id="IPR000477">
    <property type="entry name" value="RT_dom"/>
</dbReference>
<keyword evidence="1" id="KW-0812">Transmembrane</keyword>
<feature type="domain" description="Reverse transcriptase zinc-binding" evidence="3">
    <location>
        <begin position="405"/>
        <end position="482"/>
    </location>
</feature>
<keyword evidence="1" id="KW-0472">Membrane</keyword>
<dbReference type="Pfam" id="PF13966">
    <property type="entry name" value="zf-RVT"/>
    <property type="match status" value="1"/>
</dbReference>
<dbReference type="SUPFAM" id="SSF56672">
    <property type="entry name" value="DNA/RNA polymerases"/>
    <property type="match status" value="1"/>
</dbReference>
<protein>
    <recommendedName>
        <fullName evidence="6">Reverse transcriptase zinc-binding domain-containing protein</fullName>
    </recommendedName>
</protein>
<organism evidence="4 5">
    <name type="scientific">Vitis vinifera</name>
    <name type="common">Grape</name>
    <dbReference type="NCBI Taxonomy" id="29760"/>
    <lineage>
        <taxon>Eukaryota</taxon>
        <taxon>Viridiplantae</taxon>
        <taxon>Streptophyta</taxon>
        <taxon>Embryophyta</taxon>
        <taxon>Tracheophyta</taxon>
        <taxon>Spermatophyta</taxon>
        <taxon>Magnoliopsida</taxon>
        <taxon>eudicotyledons</taxon>
        <taxon>Gunneridae</taxon>
        <taxon>Pentapetalae</taxon>
        <taxon>rosids</taxon>
        <taxon>Vitales</taxon>
        <taxon>Vitaceae</taxon>
        <taxon>Viteae</taxon>
        <taxon>Vitis</taxon>
    </lineage>
</organism>
<evidence type="ECO:0000256" key="1">
    <source>
        <dbReference type="SAM" id="Phobius"/>
    </source>
</evidence>
<dbReference type="Proteomes" id="UP000288805">
    <property type="component" value="Unassembled WGS sequence"/>
</dbReference>
<reference evidence="4 5" key="1">
    <citation type="journal article" date="2018" name="PLoS Genet.">
        <title>Population sequencing reveals clonal diversity and ancestral inbreeding in the grapevine cultivar Chardonnay.</title>
        <authorList>
            <person name="Roach M.J."/>
            <person name="Johnson D.L."/>
            <person name="Bohlmann J."/>
            <person name="van Vuuren H.J."/>
            <person name="Jones S.J."/>
            <person name="Pretorius I.S."/>
            <person name="Schmidt S.A."/>
            <person name="Borneman A.R."/>
        </authorList>
    </citation>
    <scope>NUCLEOTIDE SEQUENCE [LARGE SCALE GENOMIC DNA]</scope>
    <source>
        <strain evidence="5">cv. Chardonnay</strain>
        <tissue evidence="4">Leaf</tissue>
    </source>
</reference>
<accession>A0A438E1T1</accession>
<dbReference type="AlphaFoldDB" id="A0A438E1T1"/>
<evidence type="ECO:0000313" key="5">
    <source>
        <dbReference type="Proteomes" id="UP000288805"/>
    </source>
</evidence>
<gene>
    <name evidence="4" type="ORF">CK203_068280</name>
</gene>
<feature type="domain" description="Reverse transcriptase" evidence="2">
    <location>
        <begin position="53"/>
        <end position="169"/>
    </location>
</feature>
<evidence type="ECO:0000259" key="2">
    <source>
        <dbReference type="Pfam" id="PF00078"/>
    </source>
</evidence>
<keyword evidence="1" id="KW-1133">Transmembrane helix</keyword>
<dbReference type="EMBL" id="QGNW01001434">
    <property type="protein sequence ID" value="RVW41653.1"/>
    <property type="molecule type" value="Genomic_DNA"/>
</dbReference>
<comment type="caution">
    <text evidence="4">The sequence shown here is derived from an EMBL/GenBank/DDBJ whole genome shotgun (WGS) entry which is preliminary data.</text>
</comment>
<sequence length="482" mass="55307">MDRIRINGVWHSEENGISEGICETLQNLDADALEVSFTKEEVHATLVGTEDLRDFRLISLVGSLYKWLAKVLANRLKNMVGKVVSKAQGAFVEGRKILDAVLIANEAIDSVMQKMGFGEKRIEWIKWCISTASFSVMVNGTFTRFFQSSRGLRQGDFLSPYLFVIAMEVTCLSWLLMWFEAVSGLRINLEKSQLIPVGRVENIDDLALDFGCRVGSLPSTYLGLLLGALFKSISVWNGVKECFRKRLPMWKRQYLSKGGRATLIRMIRGNYGEDRWGWCSQEVREAHDIGIWKGIRMDWELVGAQISFSVDNGRRVRFWRDRWCGDFPLCESFPSLFALSAEKEAWVADVWDPLAKGGWNPYFSRALNDWEVEEAEIFLERLHKKGLLGDVDDMVVWIETKSGKFLVKSFYLTLETDCPVLFPSSCIWNVWVQPKISFFVWEVAWGKALILDLVQKRGWSLANRCFMCLENEETINHLLLHC</sequence>
<dbReference type="PANTHER" id="PTHR46890:SF50">
    <property type="entry name" value="RNA-DIRECTED DNA POLYMERASE, EUKARYOTA, REVERSE TRANSCRIPTASE ZINC-BINDING DOMAIN PROTEIN-RELATED"/>
    <property type="match status" value="1"/>
</dbReference>
<evidence type="ECO:0008006" key="6">
    <source>
        <dbReference type="Google" id="ProtNLM"/>
    </source>
</evidence>